<dbReference type="EMBL" id="PSZC01000037">
    <property type="protein sequence ID" value="PPJ32739.1"/>
    <property type="molecule type" value="Genomic_DNA"/>
</dbReference>
<evidence type="ECO:0000313" key="1">
    <source>
        <dbReference type="EMBL" id="PPJ32739.1"/>
    </source>
</evidence>
<reference evidence="1 2" key="1">
    <citation type="submission" date="2018-02" db="EMBL/GenBank/DDBJ databases">
        <title>8 Nocardia nova and 1 Nocardia cyriacigeorgica strain used for evolution to TMP-SMX.</title>
        <authorList>
            <person name="Mehta H."/>
            <person name="Weng J."/>
            <person name="Shamoo Y."/>
        </authorList>
    </citation>
    <scope>NUCLEOTIDE SEQUENCE [LARGE SCALE GENOMIC DNA]</scope>
    <source>
        <strain evidence="1 2">MDA3139</strain>
    </source>
</reference>
<evidence type="ECO:0008006" key="3">
    <source>
        <dbReference type="Google" id="ProtNLM"/>
    </source>
</evidence>
<gene>
    <name evidence="1" type="ORF">C5E45_32165</name>
</gene>
<evidence type="ECO:0000313" key="2">
    <source>
        <dbReference type="Proteomes" id="UP000239874"/>
    </source>
</evidence>
<dbReference type="AlphaFoldDB" id="A0A2S6AE68"/>
<protein>
    <recommendedName>
        <fullName evidence="3">Tetracyclin repressor-like C-terminal domain-containing protein</fullName>
    </recommendedName>
</protein>
<comment type="caution">
    <text evidence="1">The sequence shown here is derived from an EMBL/GenBank/DDBJ whole genome shotgun (WGS) entry which is preliminary data.</text>
</comment>
<proteinExistence type="predicted"/>
<organism evidence="1 2">
    <name type="scientific">Nocardia nova</name>
    <dbReference type="NCBI Taxonomy" id="37330"/>
    <lineage>
        <taxon>Bacteria</taxon>
        <taxon>Bacillati</taxon>
        <taxon>Actinomycetota</taxon>
        <taxon>Actinomycetes</taxon>
        <taxon>Mycobacteriales</taxon>
        <taxon>Nocardiaceae</taxon>
        <taxon>Nocardia</taxon>
    </lineage>
</organism>
<sequence length="81" mass="8719">MHSGEVKADITTKQREGKVALTRMLLPDGDIEDIEDDDGGPIGVLLWTLLDGLLVQRLLDPKSAPSAEQLVAGLRTLAPML</sequence>
<name>A0A2S6AE68_9NOCA</name>
<dbReference type="Proteomes" id="UP000239874">
    <property type="component" value="Unassembled WGS sequence"/>
</dbReference>
<accession>A0A2S6AE68</accession>